<keyword evidence="3" id="KW-1185">Reference proteome</keyword>
<dbReference type="GO" id="GO:0000398">
    <property type="term" value="P:mRNA splicing, via spliceosome"/>
    <property type="evidence" value="ECO:0007669"/>
    <property type="project" value="InterPro"/>
</dbReference>
<dbReference type="GO" id="GO:0003729">
    <property type="term" value="F:mRNA binding"/>
    <property type="evidence" value="ECO:0007669"/>
    <property type="project" value="InterPro"/>
</dbReference>
<dbReference type="AlphaFoldDB" id="A0AAV5S0H9"/>
<comment type="caution">
    <text evidence="2">The sequence shown here is derived from an EMBL/GenBank/DDBJ whole genome shotgun (WGS) entry which is preliminary data.</text>
</comment>
<dbReference type="Proteomes" id="UP001377567">
    <property type="component" value="Unassembled WGS sequence"/>
</dbReference>
<evidence type="ECO:0000256" key="1">
    <source>
        <dbReference type="SAM" id="MobiDB-lite"/>
    </source>
</evidence>
<reference evidence="2 3" key="1">
    <citation type="journal article" date="2023" name="Elife">
        <title>Identification of key yeast species and microbe-microbe interactions impacting larval growth of Drosophila in the wild.</title>
        <authorList>
            <person name="Mure A."/>
            <person name="Sugiura Y."/>
            <person name="Maeda R."/>
            <person name="Honda K."/>
            <person name="Sakurai N."/>
            <person name="Takahashi Y."/>
            <person name="Watada M."/>
            <person name="Katoh T."/>
            <person name="Gotoh A."/>
            <person name="Gotoh Y."/>
            <person name="Taniguchi I."/>
            <person name="Nakamura K."/>
            <person name="Hayashi T."/>
            <person name="Katayama T."/>
            <person name="Uemura T."/>
            <person name="Hattori Y."/>
        </authorList>
    </citation>
    <scope>NUCLEOTIDE SEQUENCE [LARGE SCALE GENOMIC DNA]</scope>
    <source>
        <strain evidence="2 3">KH-74</strain>
    </source>
</reference>
<feature type="region of interest" description="Disordered" evidence="1">
    <location>
        <begin position="279"/>
        <end position="344"/>
    </location>
</feature>
<feature type="compositionally biased region" description="Low complexity" evidence="1">
    <location>
        <begin position="307"/>
        <end position="320"/>
    </location>
</feature>
<dbReference type="EMBL" id="BTGD01000008">
    <property type="protein sequence ID" value="GMM56437.1"/>
    <property type="molecule type" value="Genomic_DNA"/>
</dbReference>
<protein>
    <submittedName>
        <fullName evidence="2">Snu56 protein</fullName>
    </submittedName>
</protein>
<evidence type="ECO:0000313" key="3">
    <source>
        <dbReference type="Proteomes" id="UP001377567"/>
    </source>
</evidence>
<name>A0AAV5S0H9_MAUHU</name>
<dbReference type="Pfam" id="PF19097">
    <property type="entry name" value="Snu56_snRNP"/>
    <property type="match status" value="1"/>
</dbReference>
<accession>A0AAV5S0H9</accession>
<dbReference type="InterPro" id="IPR043954">
    <property type="entry name" value="Snu56_snRNP"/>
</dbReference>
<organism evidence="2 3">
    <name type="scientific">Maudiozyma humilis</name>
    <name type="common">Sour dough yeast</name>
    <name type="synonym">Kazachstania humilis</name>
    <dbReference type="NCBI Taxonomy" id="51915"/>
    <lineage>
        <taxon>Eukaryota</taxon>
        <taxon>Fungi</taxon>
        <taxon>Dikarya</taxon>
        <taxon>Ascomycota</taxon>
        <taxon>Saccharomycotina</taxon>
        <taxon>Saccharomycetes</taxon>
        <taxon>Saccharomycetales</taxon>
        <taxon>Saccharomycetaceae</taxon>
        <taxon>Maudiozyma</taxon>
    </lineage>
</organism>
<feature type="region of interest" description="Disordered" evidence="1">
    <location>
        <begin position="1"/>
        <end position="36"/>
    </location>
</feature>
<sequence length="468" mass="52306">MSIRPNTAPTKSRADRPASRYQSSGAETSRQRKTNVDSFTSQNIWENLTRLRQHSQKPERIIRGSYFVFLFNGEGENSALKTCLDDLHKHIDQHKFEFMTAQSEGNDSIILILKNFNLLDGCLLLSVIANHSAQRYSSSPVGSYFVVPQNVRLSCRLFILSKSKFTTATRRRKGVPGFTISCKPSFTTRLSEVRIAVQPNRNIETFINGVALMLTNARFEKHPQGIDNHIQVLFNGSANRLKYSLLETRFINGDIFDPSDVVKNDELVKQSSKIIEEYKKGLNTTNSPKSGSANDKKSPSPTTGVNSRATSSATSPSTTRYKTGTQASEGQNTTSNNHSQGNLEKPGYLTQEQIKEHCVASISAAKVIMQTKSSQDILKTYIRIPKLKYTDIILDRLKDLRGQSHCNIIVLNLNNLHESDAWFSSLDVSKYTSVIQAPHPSTVRILCIGGITEYILIALDKIGEIMKL</sequence>
<gene>
    <name evidence="2" type="ORF">DAKH74_030530</name>
</gene>
<proteinExistence type="predicted"/>
<feature type="compositionally biased region" description="Polar residues" evidence="1">
    <location>
        <begin position="282"/>
        <end position="306"/>
    </location>
</feature>
<feature type="compositionally biased region" description="Polar residues" evidence="1">
    <location>
        <begin position="321"/>
        <end position="342"/>
    </location>
</feature>
<feature type="compositionally biased region" description="Polar residues" evidence="1">
    <location>
        <begin position="1"/>
        <end position="10"/>
    </location>
</feature>
<evidence type="ECO:0000313" key="2">
    <source>
        <dbReference type="EMBL" id="GMM56437.1"/>
    </source>
</evidence>